<organism evidence="2 3">
    <name type="scientific">Bradyrhizobium centrolobii</name>
    <dbReference type="NCBI Taxonomy" id="1505087"/>
    <lineage>
        <taxon>Bacteria</taxon>
        <taxon>Pseudomonadati</taxon>
        <taxon>Pseudomonadota</taxon>
        <taxon>Alphaproteobacteria</taxon>
        <taxon>Hyphomicrobiales</taxon>
        <taxon>Nitrobacteraceae</taxon>
        <taxon>Bradyrhizobium</taxon>
    </lineage>
</organism>
<evidence type="ECO:0000313" key="2">
    <source>
        <dbReference type="EMBL" id="OAF03564.1"/>
    </source>
</evidence>
<dbReference type="EMBL" id="LUUB01000090">
    <property type="protein sequence ID" value="OAF03564.1"/>
    <property type="molecule type" value="Genomic_DNA"/>
</dbReference>
<dbReference type="Proteomes" id="UP000076959">
    <property type="component" value="Unassembled WGS sequence"/>
</dbReference>
<accession>A0A176YF93</accession>
<evidence type="ECO:0000313" key="3">
    <source>
        <dbReference type="Proteomes" id="UP000076959"/>
    </source>
</evidence>
<protein>
    <submittedName>
        <fullName evidence="2">Uncharacterized protein</fullName>
    </submittedName>
</protein>
<feature type="region of interest" description="Disordered" evidence="1">
    <location>
        <begin position="38"/>
        <end position="75"/>
    </location>
</feature>
<dbReference type="RefSeq" id="WP_063705588.1">
    <property type="nucleotide sequence ID" value="NZ_LUUB01000090.1"/>
</dbReference>
<name>A0A176YF93_9BRAD</name>
<feature type="compositionally biased region" description="Low complexity" evidence="1">
    <location>
        <begin position="60"/>
        <end position="73"/>
    </location>
</feature>
<evidence type="ECO:0000256" key="1">
    <source>
        <dbReference type="SAM" id="MobiDB-lite"/>
    </source>
</evidence>
<keyword evidence="3" id="KW-1185">Reference proteome</keyword>
<dbReference type="AlphaFoldDB" id="A0A176YF93"/>
<sequence length="233" mass="25166">MAGMIRKRPGLELLAKAALLAAFVGLGAGISSAQPIEARADHQQRDALPNSATKPAESMAAVTPSAPPATSDAKPVRRAAALGPYYVDFRARTASTYGHAFVWYGKTSEKQVEVAGLAPAGDEVPYILGHIMFVPSETGATYGDLDEQYLTASYRVYLDEADAKKVFAYIKHQQETSPLWNAATANCTAFIGRIATFMGLNAPFHLLKPEEYVNRLRELNGGRKMVHLEPGRG</sequence>
<proteinExistence type="predicted"/>
<reference evidence="2 3" key="1">
    <citation type="submission" date="2016-03" db="EMBL/GenBank/DDBJ databases">
        <title>Draft Genome Sequence of the Strain BR 10245 (Bradyrhizobium sp.) isolated from nodules of Centrolobium paraense.</title>
        <authorList>
            <person name="Simoes-Araujo J.L.Sr."/>
            <person name="Barauna A.C."/>
            <person name="Silva K."/>
            <person name="Zilli J.E."/>
        </authorList>
    </citation>
    <scope>NUCLEOTIDE SEQUENCE [LARGE SCALE GENOMIC DNA]</scope>
    <source>
        <strain evidence="2 3">BR 10245</strain>
    </source>
</reference>
<dbReference type="OrthoDB" id="8018072at2"/>
<comment type="caution">
    <text evidence="2">The sequence shown here is derived from an EMBL/GenBank/DDBJ whole genome shotgun (WGS) entry which is preliminary data.</text>
</comment>
<gene>
    <name evidence="2" type="ORF">AYJ54_03335</name>
</gene>